<evidence type="ECO:0000256" key="7">
    <source>
        <dbReference type="PROSITE-ProRule" id="PRU00175"/>
    </source>
</evidence>
<feature type="compositionally biased region" description="Polar residues" evidence="9">
    <location>
        <begin position="82"/>
        <end position="92"/>
    </location>
</feature>
<dbReference type="Gene3D" id="2.120.10.30">
    <property type="entry name" value="TolB, C-terminal domain"/>
    <property type="match status" value="1"/>
</dbReference>
<keyword evidence="12" id="KW-1185">Reference proteome</keyword>
<evidence type="ECO:0000256" key="1">
    <source>
        <dbReference type="ARBA" id="ARBA00008518"/>
    </source>
</evidence>
<keyword evidence="2" id="KW-0479">Metal-binding</keyword>
<evidence type="ECO:0000256" key="8">
    <source>
        <dbReference type="PROSITE-ProRule" id="PRU00504"/>
    </source>
</evidence>
<feature type="region of interest" description="Disordered" evidence="9">
    <location>
        <begin position="130"/>
        <end position="160"/>
    </location>
</feature>
<dbReference type="AlphaFoldDB" id="A0A2G8KRG1"/>
<dbReference type="InterPro" id="IPR013783">
    <property type="entry name" value="Ig-like_fold"/>
</dbReference>
<dbReference type="PROSITE" id="PS51125">
    <property type="entry name" value="NHL"/>
    <property type="match status" value="1"/>
</dbReference>
<feature type="compositionally biased region" description="Low complexity" evidence="9">
    <location>
        <begin position="67"/>
        <end position="81"/>
    </location>
</feature>
<dbReference type="GO" id="GO:0043161">
    <property type="term" value="P:proteasome-mediated ubiquitin-dependent protein catabolic process"/>
    <property type="evidence" value="ECO:0007669"/>
    <property type="project" value="TreeGrafter"/>
</dbReference>
<dbReference type="Pfam" id="PF01436">
    <property type="entry name" value="NHL"/>
    <property type="match status" value="1"/>
</dbReference>
<dbReference type="SMART" id="SM00184">
    <property type="entry name" value="RING"/>
    <property type="match status" value="1"/>
</dbReference>
<dbReference type="InterPro" id="IPR014756">
    <property type="entry name" value="Ig_E-set"/>
</dbReference>
<evidence type="ECO:0000256" key="4">
    <source>
        <dbReference type="ARBA" id="ARBA00022771"/>
    </source>
</evidence>
<feature type="domain" description="RING-type" evidence="10">
    <location>
        <begin position="174"/>
        <end position="214"/>
    </location>
</feature>
<evidence type="ECO:0000256" key="5">
    <source>
        <dbReference type="ARBA" id="ARBA00022833"/>
    </source>
</evidence>
<dbReference type="SUPFAM" id="SSF63829">
    <property type="entry name" value="Calcium-dependent phosphotriesterase"/>
    <property type="match status" value="1"/>
</dbReference>
<dbReference type="InterPro" id="IPR001841">
    <property type="entry name" value="Znf_RING"/>
</dbReference>
<dbReference type="STRING" id="307972.A0A2G8KRG1"/>
<gene>
    <name evidence="11" type="ORF">BSL78_12528</name>
</gene>
<dbReference type="Gene3D" id="2.60.40.10">
    <property type="entry name" value="Immunoglobulins"/>
    <property type="match status" value="1"/>
</dbReference>
<dbReference type="Proteomes" id="UP000230750">
    <property type="component" value="Unassembled WGS sequence"/>
</dbReference>
<sequence length="652" mass="71344">MKTKATIWGFVNSVVDGTEGTTWITPKVTAQQLLAEALKEASTLIHLASPHQILSILDAVNRFRPSETADSSSSFSTSNKSHGLSNVNKPTPSASSKGTAGGGHGFSSSGSVTSSDSQHNALCQQNAYMSKQENAGARPKQYKATSKFKTSESSTKKSSKKGVIVKTMRDNLLCPICLDLLENAKTLPCQHVACKKCLEPWVASKGQLRCPTCNTRQKEPVGGVHGLPSNFMMNNLAAEMKKLDTQDEIETDFTFDYTSWQSIPVAETSYLEILGKQFKVKGSTAKVKLQFCDVQGQPIRGKSRDGITAFVIHPDGEKIPILDVAFRKRTGDYTVSFAAEQIGTHSVEVTLNGESVVGSPSKIVVRPNGIMDRTLSPTLHAPKGILATPDEIYVTDESDKVYVQTDWQDDWDGFGMDKPHHKEFTQISPFGIAKCNDKLLITDSYNNCIYVYVHMVCMTNFGKRVMEQPTGIAVSKDGTIYVADCASNTIDVFLPNYSHKRSIDAKGNGSLKHLALNQSEDRIIVADDKTNVIKIIDVNSEKVVKFIKTRISQALATPFGVALDHEDNIYVSVTFDPSKLTPKKGTAKHFRRKGAVMVYNSIGYFLGTIGEKELINPRGICLINDDDDSPRLLVVEGGDSESQFGCIKVFSL</sequence>
<feature type="repeat" description="Filamin" evidence="6">
    <location>
        <begin position="263"/>
        <end position="365"/>
    </location>
</feature>
<dbReference type="Pfam" id="PF13923">
    <property type="entry name" value="zf-C3HC4_2"/>
    <property type="match status" value="1"/>
</dbReference>
<dbReference type="GO" id="GO:0000209">
    <property type="term" value="P:protein polyubiquitination"/>
    <property type="evidence" value="ECO:0007669"/>
    <property type="project" value="TreeGrafter"/>
</dbReference>
<dbReference type="SUPFAM" id="SSF81296">
    <property type="entry name" value="E set domains"/>
    <property type="match status" value="1"/>
</dbReference>
<name>A0A2G8KRG1_STIJA</name>
<protein>
    <submittedName>
        <fullName evidence="11">Putative E3 ubiquitin-protein ligase TRIM71-like isoform X2</fullName>
    </submittedName>
</protein>
<dbReference type="InterPro" id="IPR001258">
    <property type="entry name" value="NHL_repeat"/>
</dbReference>
<organism evidence="11 12">
    <name type="scientific">Stichopus japonicus</name>
    <name type="common">Sea cucumber</name>
    <dbReference type="NCBI Taxonomy" id="307972"/>
    <lineage>
        <taxon>Eukaryota</taxon>
        <taxon>Metazoa</taxon>
        <taxon>Echinodermata</taxon>
        <taxon>Eleutherozoa</taxon>
        <taxon>Echinozoa</taxon>
        <taxon>Holothuroidea</taxon>
        <taxon>Aspidochirotacea</taxon>
        <taxon>Aspidochirotida</taxon>
        <taxon>Stichopodidae</taxon>
        <taxon>Apostichopus</taxon>
    </lineage>
</organism>
<evidence type="ECO:0000313" key="12">
    <source>
        <dbReference type="Proteomes" id="UP000230750"/>
    </source>
</evidence>
<evidence type="ECO:0000256" key="9">
    <source>
        <dbReference type="SAM" id="MobiDB-lite"/>
    </source>
</evidence>
<dbReference type="SUPFAM" id="SSF57850">
    <property type="entry name" value="RING/U-box"/>
    <property type="match status" value="1"/>
</dbReference>
<dbReference type="Pfam" id="PF00630">
    <property type="entry name" value="Filamin"/>
    <property type="match status" value="1"/>
</dbReference>
<evidence type="ECO:0000256" key="3">
    <source>
        <dbReference type="ARBA" id="ARBA00022737"/>
    </source>
</evidence>
<keyword evidence="3" id="KW-0677">Repeat</keyword>
<dbReference type="InterPro" id="IPR011042">
    <property type="entry name" value="6-blade_b-propeller_TolB-like"/>
</dbReference>
<keyword evidence="5" id="KW-0862">Zinc</keyword>
<dbReference type="InterPro" id="IPR050952">
    <property type="entry name" value="TRIM-NHL_E3_ligases"/>
</dbReference>
<dbReference type="EMBL" id="MRZV01000413">
    <property type="protein sequence ID" value="PIK50577.1"/>
    <property type="molecule type" value="Genomic_DNA"/>
</dbReference>
<evidence type="ECO:0000313" key="11">
    <source>
        <dbReference type="EMBL" id="PIK50577.1"/>
    </source>
</evidence>
<evidence type="ECO:0000256" key="2">
    <source>
        <dbReference type="ARBA" id="ARBA00022723"/>
    </source>
</evidence>
<dbReference type="PANTHER" id="PTHR24104">
    <property type="entry name" value="E3 UBIQUITIN-PROTEIN LIGASE NHLRC1-RELATED"/>
    <property type="match status" value="1"/>
</dbReference>
<feature type="compositionally biased region" description="Low complexity" evidence="9">
    <location>
        <begin position="106"/>
        <end position="117"/>
    </location>
</feature>
<accession>A0A2G8KRG1</accession>
<reference evidence="11 12" key="1">
    <citation type="journal article" date="2017" name="PLoS Biol.">
        <title>The sea cucumber genome provides insights into morphological evolution and visceral regeneration.</title>
        <authorList>
            <person name="Zhang X."/>
            <person name="Sun L."/>
            <person name="Yuan J."/>
            <person name="Sun Y."/>
            <person name="Gao Y."/>
            <person name="Zhang L."/>
            <person name="Li S."/>
            <person name="Dai H."/>
            <person name="Hamel J.F."/>
            <person name="Liu C."/>
            <person name="Yu Y."/>
            <person name="Liu S."/>
            <person name="Lin W."/>
            <person name="Guo K."/>
            <person name="Jin S."/>
            <person name="Xu P."/>
            <person name="Storey K.B."/>
            <person name="Huan P."/>
            <person name="Zhang T."/>
            <person name="Zhou Y."/>
            <person name="Zhang J."/>
            <person name="Lin C."/>
            <person name="Li X."/>
            <person name="Xing L."/>
            <person name="Huo D."/>
            <person name="Sun M."/>
            <person name="Wang L."/>
            <person name="Mercier A."/>
            <person name="Li F."/>
            <person name="Yang H."/>
            <person name="Xiang J."/>
        </authorList>
    </citation>
    <scope>NUCLEOTIDE SEQUENCE [LARGE SCALE GENOMIC DNA]</scope>
    <source>
        <strain evidence="11">Shaxun</strain>
        <tissue evidence="11">Muscle</tissue>
    </source>
</reference>
<feature type="repeat" description="NHL" evidence="8">
    <location>
        <begin position="468"/>
        <end position="496"/>
    </location>
</feature>
<dbReference type="InterPro" id="IPR017868">
    <property type="entry name" value="Filamin/ABP280_repeat-like"/>
</dbReference>
<evidence type="ECO:0000256" key="6">
    <source>
        <dbReference type="PROSITE-ProRule" id="PRU00087"/>
    </source>
</evidence>
<dbReference type="InterPro" id="IPR001298">
    <property type="entry name" value="Filamin/ABP280_rpt"/>
</dbReference>
<keyword evidence="4 7" id="KW-0863">Zinc-finger</keyword>
<dbReference type="InterPro" id="IPR013083">
    <property type="entry name" value="Znf_RING/FYVE/PHD"/>
</dbReference>
<comment type="similarity">
    <text evidence="1">Belongs to the TRIM/RBCC family.</text>
</comment>
<dbReference type="CDD" id="cd05819">
    <property type="entry name" value="NHL"/>
    <property type="match status" value="1"/>
</dbReference>
<comment type="caution">
    <text evidence="11">The sequence shown here is derived from an EMBL/GenBank/DDBJ whole genome shotgun (WGS) entry which is preliminary data.</text>
</comment>
<dbReference type="GO" id="GO:0061630">
    <property type="term" value="F:ubiquitin protein ligase activity"/>
    <property type="evidence" value="ECO:0007669"/>
    <property type="project" value="TreeGrafter"/>
</dbReference>
<dbReference type="PROSITE" id="PS50089">
    <property type="entry name" value="ZF_RING_2"/>
    <property type="match status" value="1"/>
</dbReference>
<dbReference type="OrthoDB" id="654191at2759"/>
<dbReference type="PANTHER" id="PTHR24104:SF57">
    <property type="entry name" value="BEE-MILK PROTEIN"/>
    <property type="match status" value="1"/>
</dbReference>
<dbReference type="Gene3D" id="3.30.40.10">
    <property type="entry name" value="Zinc/RING finger domain, C3HC4 (zinc finger)"/>
    <property type="match status" value="1"/>
</dbReference>
<dbReference type="SMART" id="SM00557">
    <property type="entry name" value="IG_FLMN"/>
    <property type="match status" value="1"/>
</dbReference>
<proteinExistence type="inferred from homology"/>
<dbReference type="GO" id="GO:0008270">
    <property type="term" value="F:zinc ion binding"/>
    <property type="evidence" value="ECO:0007669"/>
    <property type="project" value="UniProtKB-KW"/>
</dbReference>
<dbReference type="PROSITE" id="PS50194">
    <property type="entry name" value="FILAMIN_REPEAT"/>
    <property type="match status" value="1"/>
</dbReference>
<evidence type="ECO:0000259" key="10">
    <source>
        <dbReference type="PROSITE" id="PS50089"/>
    </source>
</evidence>
<feature type="region of interest" description="Disordered" evidence="9">
    <location>
        <begin position="67"/>
        <end position="117"/>
    </location>
</feature>